<evidence type="ECO:0000313" key="1">
    <source>
        <dbReference type="Ensembl" id="ENSKMAP00000008181.1"/>
    </source>
</evidence>
<accession>A0A3Q2ZWA4</accession>
<dbReference type="Ensembl" id="ENSKMAT00000008308.1">
    <property type="protein sequence ID" value="ENSKMAP00000008181.1"/>
    <property type="gene ID" value="ENSKMAG00000006157.1"/>
</dbReference>
<keyword evidence="2" id="KW-1185">Reference proteome</keyword>
<dbReference type="AlphaFoldDB" id="A0A3Q2ZWA4"/>
<organism evidence="1 2">
    <name type="scientific">Kryptolebias marmoratus</name>
    <name type="common">Mangrove killifish</name>
    <name type="synonym">Rivulus marmoratus</name>
    <dbReference type="NCBI Taxonomy" id="37003"/>
    <lineage>
        <taxon>Eukaryota</taxon>
        <taxon>Metazoa</taxon>
        <taxon>Chordata</taxon>
        <taxon>Craniata</taxon>
        <taxon>Vertebrata</taxon>
        <taxon>Euteleostomi</taxon>
        <taxon>Actinopterygii</taxon>
        <taxon>Neopterygii</taxon>
        <taxon>Teleostei</taxon>
        <taxon>Neoteleostei</taxon>
        <taxon>Acanthomorphata</taxon>
        <taxon>Ovalentaria</taxon>
        <taxon>Atherinomorphae</taxon>
        <taxon>Cyprinodontiformes</taxon>
        <taxon>Rivulidae</taxon>
        <taxon>Kryptolebias</taxon>
    </lineage>
</organism>
<proteinExistence type="predicted"/>
<protein>
    <submittedName>
        <fullName evidence="1">Uncharacterized protein</fullName>
    </submittedName>
</protein>
<dbReference type="Proteomes" id="UP000264800">
    <property type="component" value="Unplaced"/>
</dbReference>
<reference evidence="1" key="1">
    <citation type="submission" date="2025-08" db="UniProtKB">
        <authorList>
            <consortium name="Ensembl"/>
        </authorList>
    </citation>
    <scope>IDENTIFICATION</scope>
</reference>
<sequence length="118" mass="12880">SADTEGLQHIISHLFLLTTGQDGRWWDGHLRIKSLIPEGVSVTPHPHVSGRRELICPGIELKVGSEFSVSHLTDLILTFDLRQVASNSPGGWVNLIHESPGDGSFIAVSVFVAMLFLL</sequence>
<reference evidence="1" key="2">
    <citation type="submission" date="2025-09" db="UniProtKB">
        <authorList>
            <consortium name="Ensembl"/>
        </authorList>
    </citation>
    <scope>IDENTIFICATION</scope>
</reference>
<evidence type="ECO:0000313" key="2">
    <source>
        <dbReference type="Proteomes" id="UP000264800"/>
    </source>
</evidence>
<name>A0A3Q2ZWA4_KRYMA</name>